<dbReference type="InterPro" id="IPR036380">
    <property type="entry name" value="Isochorismatase-like_sf"/>
</dbReference>
<name>A0A256FQY2_9HYPH</name>
<dbReference type="PANTHER" id="PTHR43540">
    <property type="entry name" value="PEROXYUREIDOACRYLATE/UREIDOACRYLATE AMIDOHYDROLASE-RELATED"/>
    <property type="match status" value="1"/>
</dbReference>
<organism evidence="3 4">
    <name type="scientific">Brucella rhizosphaerae</name>
    <dbReference type="NCBI Taxonomy" id="571254"/>
    <lineage>
        <taxon>Bacteria</taxon>
        <taxon>Pseudomonadati</taxon>
        <taxon>Pseudomonadota</taxon>
        <taxon>Alphaproteobacteria</taxon>
        <taxon>Hyphomicrobiales</taxon>
        <taxon>Brucellaceae</taxon>
        <taxon>Brucella/Ochrobactrum group</taxon>
        <taxon>Brucella</taxon>
    </lineage>
</organism>
<keyword evidence="1" id="KW-0378">Hydrolase</keyword>
<protein>
    <submittedName>
        <fullName evidence="3">Isochorismatase family protein</fullName>
    </submittedName>
</protein>
<dbReference type="EMBL" id="NNRK01000020">
    <property type="protein sequence ID" value="OYR17259.1"/>
    <property type="molecule type" value="Genomic_DNA"/>
</dbReference>
<dbReference type="RefSeq" id="WP_094574777.1">
    <property type="nucleotide sequence ID" value="NZ_JBHEEL010000012.1"/>
</dbReference>
<accession>A0A256FQY2</accession>
<feature type="domain" description="Isochorismatase-like" evidence="2">
    <location>
        <begin position="17"/>
        <end position="191"/>
    </location>
</feature>
<evidence type="ECO:0000313" key="3">
    <source>
        <dbReference type="EMBL" id="OYR17259.1"/>
    </source>
</evidence>
<dbReference type="InterPro" id="IPR050272">
    <property type="entry name" value="Isochorismatase-like_hydrls"/>
</dbReference>
<keyword evidence="4" id="KW-1185">Reference proteome</keyword>
<comment type="caution">
    <text evidence="3">The sequence shown here is derived from an EMBL/GenBank/DDBJ whole genome shotgun (WGS) entry which is preliminary data.</text>
</comment>
<proteinExistence type="predicted"/>
<dbReference type="CDD" id="cd00431">
    <property type="entry name" value="cysteine_hydrolases"/>
    <property type="match status" value="1"/>
</dbReference>
<dbReference type="Gene3D" id="3.40.50.850">
    <property type="entry name" value="Isochorismatase-like"/>
    <property type="match status" value="1"/>
</dbReference>
<evidence type="ECO:0000259" key="2">
    <source>
        <dbReference type="Pfam" id="PF00857"/>
    </source>
</evidence>
<evidence type="ECO:0000313" key="4">
    <source>
        <dbReference type="Proteomes" id="UP000216345"/>
    </source>
</evidence>
<dbReference type="Proteomes" id="UP000216345">
    <property type="component" value="Unassembled WGS sequence"/>
</dbReference>
<evidence type="ECO:0000256" key="1">
    <source>
        <dbReference type="ARBA" id="ARBA00022801"/>
    </source>
</evidence>
<reference evidence="3 4" key="1">
    <citation type="submission" date="2017-07" db="EMBL/GenBank/DDBJ databases">
        <title>Phylogenetic study on the rhizospheric bacterium Ochrobactrum sp. A44.</title>
        <authorList>
            <person name="Krzyzanowska D.M."/>
            <person name="Ossowicki A."/>
            <person name="Rajewska M."/>
            <person name="Maciag T."/>
            <person name="Kaczynski Z."/>
            <person name="Czerwicka M."/>
            <person name="Jafra S."/>
        </authorList>
    </citation>
    <scope>NUCLEOTIDE SEQUENCE [LARGE SCALE GENOMIC DNA]</scope>
    <source>
        <strain evidence="3 4">PR17</strain>
    </source>
</reference>
<dbReference type="Pfam" id="PF00857">
    <property type="entry name" value="Isochorismatase"/>
    <property type="match status" value="1"/>
</dbReference>
<dbReference type="OrthoDB" id="9811489at2"/>
<dbReference type="PANTHER" id="PTHR43540:SF6">
    <property type="entry name" value="ISOCHORISMATASE-LIKE DOMAIN-CONTAINING PROTEIN"/>
    <property type="match status" value="1"/>
</dbReference>
<sequence length="202" mass="22463">MLPETGITKGNLRAGSMHLCVDMQKLFGPGAPWHVPWAEAVLPNIVSLCGICAERTVFTRFIPPHSPDDAVGAWKRYYRKWQSVTLEFLDRDLLNLVDPLQRFVPPATLLDKGVYSPWTQGLLQKFLYKKRVHTLIVSGAETDLCVLATLLGAVDRGYRVILVTDAVCSSSDASHDAILALCHHRLAEQLELATTQELADAW</sequence>
<dbReference type="SUPFAM" id="SSF52499">
    <property type="entry name" value="Isochorismatase-like hydrolases"/>
    <property type="match status" value="1"/>
</dbReference>
<dbReference type="GO" id="GO:0016787">
    <property type="term" value="F:hydrolase activity"/>
    <property type="evidence" value="ECO:0007669"/>
    <property type="project" value="UniProtKB-KW"/>
</dbReference>
<gene>
    <name evidence="3" type="ORF">CEV32_4020</name>
</gene>
<dbReference type="InterPro" id="IPR000868">
    <property type="entry name" value="Isochorismatase-like_dom"/>
</dbReference>
<dbReference type="AlphaFoldDB" id="A0A256FQY2"/>